<sequence length="195" mass="19439">MFGAKLAAGFAGEGAVLVVEPLTTGVPDAVRSSSVDRTAAPFQRASVLLAKGTDLDQPRGSRSRLRAALVAGTLAARIPQAGVLGAVLAPHLDGLVAPGRGASMFVAGLAVALDLADARAPADEPADVVSARYRGAGFDGLVAGEAAGPLAGVLAAVGPLESARPRALLGLAGVIFAGVSENYGKREVEPWLGKV</sequence>
<keyword evidence="2" id="KW-1185">Reference proteome</keyword>
<dbReference type="EMBL" id="CALLCH030000009">
    <property type="protein sequence ID" value="CAI4213941.1"/>
    <property type="molecule type" value="Genomic_DNA"/>
</dbReference>
<protein>
    <submittedName>
        <fullName evidence="1">Uncharacterized protein</fullName>
    </submittedName>
</protein>
<accession>A0A9P1H1Z8</accession>
<reference evidence="1" key="1">
    <citation type="submission" date="2022-11" db="EMBL/GenBank/DDBJ databases">
        <authorList>
            <person name="Scott C."/>
            <person name="Bruce N."/>
        </authorList>
    </citation>
    <scope>NUCLEOTIDE SEQUENCE</scope>
</reference>
<evidence type="ECO:0000313" key="1">
    <source>
        <dbReference type="EMBL" id="CAI4213941.1"/>
    </source>
</evidence>
<proteinExistence type="predicted"/>
<dbReference type="Proteomes" id="UP000838763">
    <property type="component" value="Unassembled WGS sequence"/>
</dbReference>
<dbReference type="AlphaFoldDB" id="A0A9P1H1Z8"/>
<gene>
    <name evidence="1" type="ORF">PPNO1_LOCUS3685</name>
</gene>
<comment type="caution">
    <text evidence="1">The sequence shown here is derived from an EMBL/GenBank/DDBJ whole genome shotgun (WGS) entry which is preliminary data.</text>
</comment>
<organism evidence="1 2">
    <name type="scientific">Parascedosporium putredinis</name>
    <dbReference type="NCBI Taxonomy" id="1442378"/>
    <lineage>
        <taxon>Eukaryota</taxon>
        <taxon>Fungi</taxon>
        <taxon>Dikarya</taxon>
        <taxon>Ascomycota</taxon>
        <taxon>Pezizomycotina</taxon>
        <taxon>Sordariomycetes</taxon>
        <taxon>Hypocreomycetidae</taxon>
        <taxon>Microascales</taxon>
        <taxon>Microascaceae</taxon>
        <taxon>Parascedosporium</taxon>
    </lineage>
</organism>
<evidence type="ECO:0000313" key="2">
    <source>
        <dbReference type="Proteomes" id="UP000838763"/>
    </source>
</evidence>
<name>A0A9P1H1Z8_9PEZI</name>